<evidence type="ECO:0000313" key="16">
    <source>
        <dbReference type="EMBL" id="MCL6740456.1"/>
    </source>
</evidence>
<keyword evidence="9" id="KW-0067">ATP-binding</keyword>
<proteinExistence type="inferred from homology"/>
<dbReference type="CDD" id="cd14265">
    <property type="entry name" value="UDPK_IM_like"/>
    <property type="match status" value="1"/>
</dbReference>
<evidence type="ECO:0000313" key="17">
    <source>
        <dbReference type="Proteomes" id="UP001165383"/>
    </source>
</evidence>
<keyword evidence="14" id="KW-1208">Phospholipid metabolism</keyword>
<dbReference type="InterPro" id="IPR036945">
    <property type="entry name" value="DAGK_sf"/>
</dbReference>
<dbReference type="GO" id="GO:0016301">
    <property type="term" value="F:kinase activity"/>
    <property type="evidence" value="ECO:0007669"/>
    <property type="project" value="UniProtKB-KW"/>
</dbReference>
<comment type="caution">
    <text evidence="16">The sequence shown here is derived from an EMBL/GenBank/DDBJ whole genome shotgun (WGS) entry which is preliminary data.</text>
</comment>
<comment type="similarity">
    <text evidence="2">Belongs to the bacterial diacylglycerol kinase family.</text>
</comment>
<keyword evidence="12 15" id="KW-0472">Membrane</keyword>
<feature type="transmembrane region" description="Helical" evidence="15">
    <location>
        <begin position="34"/>
        <end position="53"/>
    </location>
</feature>
<sequence>MDGAERGMMPDPLRSLRIALSGLGHLIRSERSSLWHLAASVGAIILGLVLQLSMEEWRWILIAAALVWAGEAFNTAFERLGDAVTLDQNPDVGRAKDVAAAGVLICAVTAALIALSIFGPHLADWFYRD</sequence>
<comment type="subcellular location">
    <subcellularLocation>
        <location evidence="1">Cell membrane</location>
        <topology evidence="1">Multi-pass membrane protein</topology>
    </subcellularLocation>
</comment>
<evidence type="ECO:0000256" key="15">
    <source>
        <dbReference type="SAM" id="Phobius"/>
    </source>
</evidence>
<evidence type="ECO:0000256" key="14">
    <source>
        <dbReference type="ARBA" id="ARBA00023264"/>
    </source>
</evidence>
<organism evidence="16 17">
    <name type="scientific">Sphingomonas brevis</name>
    <dbReference type="NCBI Taxonomy" id="2908206"/>
    <lineage>
        <taxon>Bacteria</taxon>
        <taxon>Pseudomonadati</taxon>
        <taxon>Pseudomonadota</taxon>
        <taxon>Alphaproteobacteria</taxon>
        <taxon>Sphingomonadales</taxon>
        <taxon>Sphingomonadaceae</taxon>
        <taxon>Sphingomonas</taxon>
    </lineage>
</organism>
<evidence type="ECO:0000256" key="11">
    <source>
        <dbReference type="ARBA" id="ARBA00023098"/>
    </source>
</evidence>
<dbReference type="InterPro" id="IPR033717">
    <property type="entry name" value="UDPK"/>
</dbReference>
<keyword evidence="13" id="KW-0594">Phospholipid biosynthesis</keyword>
<evidence type="ECO:0000256" key="7">
    <source>
        <dbReference type="ARBA" id="ARBA00022741"/>
    </source>
</evidence>
<evidence type="ECO:0000256" key="3">
    <source>
        <dbReference type="ARBA" id="ARBA00022475"/>
    </source>
</evidence>
<accession>A0ABT0S7S8</accession>
<evidence type="ECO:0000256" key="10">
    <source>
        <dbReference type="ARBA" id="ARBA00022989"/>
    </source>
</evidence>
<keyword evidence="5" id="KW-0808">Transferase</keyword>
<gene>
    <name evidence="16" type="ORF">LZ518_04840</name>
</gene>
<evidence type="ECO:0000256" key="13">
    <source>
        <dbReference type="ARBA" id="ARBA00023209"/>
    </source>
</evidence>
<evidence type="ECO:0000256" key="1">
    <source>
        <dbReference type="ARBA" id="ARBA00004651"/>
    </source>
</evidence>
<evidence type="ECO:0000256" key="5">
    <source>
        <dbReference type="ARBA" id="ARBA00022679"/>
    </source>
</evidence>
<dbReference type="Pfam" id="PF01219">
    <property type="entry name" value="DAGK_prokar"/>
    <property type="match status" value="1"/>
</dbReference>
<keyword evidence="4" id="KW-0444">Lipid biosynthesis</keyword>
<feature type="transmembrane region" description="Helical" evidence="15">
    <location>
        <begin position="59"/>
        <end position="77"/>
    </location>
</feature>
<dbReference type="PANTHER" id="PTHR34299">
    <property type="entry name" value="DIACYLGLYCEROL KINASE"/>
    <property type="match status" value="1"/>
</dbReference>
<evidence type="ECO:0000256" key="9">
    <source>
        <dbReference type="ARBA" id="ARBA00022840"/>
    </source>
</evidence>
<reference evidence="16" key="1">
    <citation type="submission" date="2022-05" db="EMBL/GenBank/DDBJ databases">
        <authorList>
            <person name="Jo J.-H."/>
            <person name="Im W.-T."/>
        </authorList>
    </citation>
    <scope>NUCLEOTIDE SEQUENCE</scope>
    <source>
        <strain evidence="16">RB56-2</strain>
    </source>
</reference>
<keyword evidence="3" id="KW-1003">Cell membrane</keyword>
<evidence type="ECO:0000256" key="4">
    <source>
        <dbReference type="ARBA" id="ARBA00022516"/>
    </source>
</evidence>
<keyword evidence="7" id="KW-0547">Nucleotide-binding</keyword>
<feature type="transmembrane region" description="Helical" evidence="15">
    <location>
        <begin position="98"/>
        <end position="119"/>
    </location>
</feature>
<keyword evidence="6 15" id="KW-0812">Transmembrane</keyword>
<keyword evidence="11" id="KW-0443">Lipid metabolism</keyword>
<evidence type="ECO:0000256" key="2">
    <source>
        <dbReference type="ARBA" id="ARBA00005967"/>
    </source>
</evidence>
<dbReference type="Proteomes" id="UP001165383">
    <property type="component" value="Unassembled WGS sequence"/>
</dbReference>
<dbReference type="EMBL" id="JAMGBB010000001">
    <property type="protein sequence ID" value="MCL6740456.1"/>
    <property type="molecule type" value="Genomic_DNA"/>
</dbReference>
<evidence type="ECO:0000256" key="12">
    <source>
        <dbReference type="ARBA" id="ARBA00023136"/>
    </source>
</evidence>
<dbReference type="InterPro" id="IPR000829">
    <property type="entry name" value="DAGK"/>
</dbReference>
<evidence type="ECO:0000256" key="8">
    <source>
        <dbReference type="ARBA" id="ARBA00022777"/>
    </source>
</evidence>
<dbReference type="PANTHER" id="PTHR34299:SF1">
    <property type="entry name" value="DIACYLGLYCEROL KINASE"/>
    <property type="match status" value="1"/>
</dbReference>
<name>A0ABT0S7S8_9SPHN</name>
<keyword evidence="10 15" id="KW-1133">Transmembrane helix</keyword>
<keyword evidence="8 16" id="KW-0418">Kinase</keyword>
<keyword evidence="17" id="KW-1185">Reference proteome</keyword>
<protein>
    <submittedName>
        <fullName evidence="16">Diacylglycerol kinase family protein</fullName>
    </submittedName>
</protein>
<evidence type="ECO:0000256" key="6">
    <source>
        <dbReference type="ARBA" id="ARBA00022692"/>
    </source>
</evidence>
<dbReference type="RefSeq" id="WP_249914885.1">
    <property type="nucleotide sequence ID" value="NZ_JAMGBB010000001.1"/>
</dbReference>
<dbReference type="Gene3D" id="1.10.287.3610">
    <property type="match status" value="1"/>
</dbReference>